<accession>A0A7Y7YJK4</accession>
<gene>
    <name evidence="2" type="ORF">HX876_34785</name>
</gene>
<comment type="caution">
    <text evidence="2">The sequence shown here is derived from an EMBL/GenBank/DDBJ whole genome shotgun (WGS) entry which is preliminary data.</text>
</comment>
<reference evidence="2 3" key="1">
    <citation type="submission" date="2020-04" db="EMBL/GenBank/DDBJ databases">
        <title>Molecular characterization of pseudomonads from Agaricus bisporus reveal novel blotch 2 pathogens in Western Europe.</title>
        <authorList>
            <person name="Taparia T."/>
            <person name="Krijger M."/>
            <person name="Haynes E."/>
            <person name="Elpinstone J.G."/>
            <person name="Noble R."/>
            <person name="Van Der Wolf J."/>
        </authorList>
    </citation>
    <scope>NUCLEOTIDE SEQUENCE [LARGE SCALE GENOMIC DNA]</scope>
    <source>
        <strain evidence="2 3">IPO3737</strain>
    </source>
</reference>
<dbReference type="EMBL" id="JACAQD010000096">
    <property type="protein sequence ID" value="NWC37512.1"/>
    <property type="molecule type" value="Genomic_DNA"/>
</dbReference>
<dbReference type="Proteomes" id="UP000520592">
    <property type="component" value="Unassembled WGS sequence"/>
</dbReference>
<name>A0A7Y7YJK4_9PSED</name>
<protein>
    <recommendedName>
        <fullName evidence="4">Filamentous hemagglutinin</fullName>
    </recommendedName>
</protein>
<feature type="region of interest" description="Disordered" evidence="1">
    <location>
        <begin position="1"/>
        <end position="28"/>
    </location>
</feature>
<dbReference type="AlphaFoldDB" id="A0A7Y7YJK4"/>
<organism evidence="2 3">
    <name type="scientific">Pseudomonas gingeri</name>
    <dbReference type="NCBI Taxonomy" id="117681"/>
    <lineage>
        <taxon>Bacteria</taxon>
        <taxon>Pseudomonadati</taxon>
        <taxon>Pseudomonadota</taxon>
        <taxon>Gammaproteobacteria</taxon>
        <taxon>Pseudomonadales</taxon>
        <taxon>Pseudomonadaceae</taxon>
        <taxon>Pseudomonas</taxon>
    </lineage>
</organism>
<evidence type="ECO:0000313" key="2">
    <source>
        <dbReference type="EMBL" id="NWC37512.1"/>
    </source>
</evidence>
<evidence type="ECO:0000313" key="3">
    <source>
        <dbReference type="Proteomes" id="UP000520592"/>
    </source>
</evidence>
<evidence type="ECO:0008006" key="4">
    <source>
        <dbReference type="Google" id="ProtNLM"/>
    </source>
</evidence>
<sequence length="147" mass="16369">MGIELGEFPALPKQESGRSARLSYMGGTPSKYSRTGREVLERMRSEGKIEGEGPLLRGNPNNLKLIADDGQLIRIDSKIDMAHTVDAVTWWNNFGREFGPKSPEVRKFMLDSGNYIFQPSSKNRAEGARLGQTYQPPLVPGFTILVK</sequence>
<evidence type="ECO:0000256" key="1">
    <source>
        <dbReference type="SAM" id="MobiDB-lite"/>
    </source>
</evidence>
<proteinExistence type="predicted"/>